<dbReference type="SUPFAM" id="SSF53335">
    <property type="entry name" value="S-adenosyl-L-methionine-dependent methyltransferases"/>
    <property type="match status" value="1"/>
</dbReference>
<dbReference type="InterPro" id="IPR019410">
    <property type="entry name" value="Methyltransf_16"/>
</dbReference>
<comment type="similarity">
    <text evidence="9">Belongs to the methyltransferase superfamily. METTL18 family.</text>
</comment>
<evidence type="ECO:0000256" key="7">
    <source>
        <dbReference type="ARBA" id="ARBA00022691"/>
    </source>
</evidence>
<protein>
    <recommendedName>
        <fullName evidence="3">protein-histidine N-methyltransferase</fullName>
        <ecNumber evidence="3">2.1.1.85</ecNumber>
    </recommendedName>
</protein>
<dbReference type="CDD" id="cd02440">
    <property type="entry name" value="AdoMet_MTases"/>
    <property type="match status" value="1"/>
</dbReference>
<dbReference type="GO" id="GO:0032259">
    <property type="term" value="P:methylation"/>
    <property type="evidence" value="ECO:0007669"/>
    <property type="project" value="UniProtKB-KW"/>
</dbReference>
<evidence type="ECO:0000313" key="10">
    <source>
        <dbReference type="EMBL" id="CUG94068.1"/>
    </source>
</evidence>
<comment type="subcellular location">
    <subcellularLocation>
        <location evidence="2">Cytoplasm</location>
    </subcellularLocation>
    <subcellularLocation>
        <location evidence="1">Nucleus</location>
    </subcellularLocation>
</comment>
<dbReference type="EMBL" id="CYKH01002219">
    <property type="protein sequence ID" value="CUG94068.1"/>
    <property type="molecule type" value="Genomic_DNA"/>
</dbReference>
<dbReference type="Proteomes" id="UP000051952">
    <property type="component" value="Unassembled WGS sequence"/>
</dbReference>
<proteinExistence type="inferred from homology"/>
<organism evidence="10 11">
    <name type="scientific">Bodo saltans</name>
    <name type="common">Flagellated protozoan</name>
    <dbReference type="NCBI Taxonomy" id="75058"/>
    <lineage>
        <taxon>Eukaryota</taxon>
        <taxon>Discoba</taxon>
        <taxon>Euglenozoa</taxon>
        <taxon>Kinetoplastea</taxon>
        <taxon>Metakinetoplastina</taxon>
        <taxon>Eubodonida</taxon>
        <taxon>Bodonidae</taxon>
        <taxon>Bodo</taxon>
    </lineage>
</organism>
<evidence type="ECO:0000256" key="6">
    <source>
        <dbReference type="ARBA" id="ARBA00022679"/>
    </source>
</evidence>
<evidence type="ECO:0000256" key="1">
    <source>
        <dbReference type="ARBA" id="ARBA00004123"/>
    </source>
</evidence>
<dbReference type="AlphaFoldDB" id="A0A0S4JZQ6"/>
<dbReference type="VEuPathDB" id="TriTrypDB:BSAL_46335"/>
<dbReference type="PANTHER" id="PTHR14614:SF39">
    <property type="entry name" value="HISTIDINE PROTEIN METHYLTRANSFERASE 1 HOMOLOG"/>
    <property type="match status" value="1"/>
</dbReference>
<keyword evidence="11" id="KW-1185">Reference proteome</keyword>
<evidence type="ECO:0000256" key="4">
    <source>
        <dbReference type="ARBA" id="ARBA00022490"/>
    </source>
</evidence>
<accession>A0A0S4JZQ6</accession>
<dbReference type="EC" id="2.1.1.85" evidence="3"/>
<evidence type="ECO:0000313" key="11">
    <source>
        <dbReference type="Proteomes" id="UP000051952"/>
    </source>
</evidence>
<evidence type="ECO:0000256" key="2">
    <source>
        <dbReference type="ARBA" id="ARBA00004496"/>
    </source>
</evidence>
<keyword evidence="8" id="KW-0539">Nucleus</keyword>
<keyword evidence="6 10" id="KW-0808">Transferase</keyword>
<dbReference type="InterPro" id="IPR029063">
    <property type="entry name" value="SAM-dependent_MTases_sf"/>
</dbReference>
<dbReference type="GO" id="GO:0005737">
    <property type="term" value="C:cytoplasm"/>
    <property type="evidence" value="ECO:0007669"/>
    <property type="project" value="UniProtKB-SubCell"/>
</dbReference>
<keyword evidence="4" id="KW-0963">Cytoplasm</keyword>
<name>A0A0S4JZQ6_BODSA</name>
<dbReference type="PANTHER" id="PTHR14614">
    <property type="entry name" value="HEPATOCELLULAR CARCINOMA-ASSOCIATED ANTIGEN"/>
    <property type="match status" value="1"/>
</dbReference>
<dbReference type="Pfam" id="PF10294">
    <property type="entry name" value="Methyltransf_16"/>
    <property type="match status" value="1"/>
</dbReference>
<evidence type="ECO:0000256" key="3">
    <source>
        <dbReference type="ARBA" id="ARBA00012533"/>
    </source>
</evidence>
<evidence type="ECO:0000256" key="9">
    <source>
        <dbReference type="ARBA" id="ARBA00038126"/>
    </source>
</evidence>
<gene>
    <name evidence="10" type="ORF">BSAL_46335</name>
</gene>
<reference evidence="11" key="1">
    <citation type="submission" date="2015-09" db="EMBL/GenBank/DDBJ databases">
        <authorList>
            <consortium name="Pathogen Informatics"/>
        </authorList>
    </citation>
    <scope>NUCLEOTIDE SEQUENCE [LARGE SCALE GENOMIC DNA]</scope>
    <source>
        <strain evidence="11">Lake Konstanz</strain>
    </source>
</reference>
<dbReference type="GO" id="GO:0018064">
    <property type="term" value="F:protein-L-histidine N-tele-methyltransferase activity"/>
    <property type="evidence" value="ECO:0007669"/>
    <property type="project" value="UniProtKB-EC"/>
</dbReference>
<keyword evidence="7" id="KW-0949">S-adenosyl-L-methionine</keyword>
<sequence length="291" mass="30771">MNEDTAEGFVFDFGGPSEEIPVAACSSNAPLEAANAVPNWLGPFVCAADVVRMWSSAYPTAVPRQLALQLSEGATVLYQTAARVAALEGDGKDSRDIVPGKYYGGLKVWSCAPDLATYVHSHLELVAGKRVVEVGCGQAVPLIAAALSGAIAVTGHDYNQEVIDICTLPNLAASLALRPDVQCSIQTGYGDWETSFLEGGAGAFDVIIGSDVTFDPTACTKLAALLARLLPHDGIALIATKQYYFGTNGGLGEFEEAVQKSANGQLTVQRVLRLGDGNEMQRHIVLVSWKR</sequence>
<evidence type="ECO:0000256" key="5">
    <source>
        <dbReference type="ARBA" id="ARBA00022603"/>
    </source>
</evidence>
<dbReference type="Gene3D" id="3.40.50.150">
    <property type="entry name" value="Vaccinia Virus protein VP39"/>
    <property type="match status" value="1"/>
</dbReference>
<dbReference type="GO" id="GO:0005634">
    <property type="term" value="C:nucleus"/>
    <property type="evidence" value="ECO:0007669"/>
    <property type="project" value="UniProtKB-SubCell"/>
</dbReference>
<dbReference type="OrthoDB" id="1723750at2759"/>
<evidence type="ECO:0000256" key="8">
    <source>
        <dbReference type="ARBA" id="ARBA00023242"/>
    </source>
</evidence>
<keyword evidence="5 10" id="KW-0489">Methyltransferase</keyword>
<dbReference type="OMA" id="IKKCMSH"/>